<feature type="compositionally biased region" description="Polar residues" evidence="6">
    <location>
        <begin position="704"/>
        <end position="730"/>
    </location>
</feature>
<feature type="compositionally biased region" description="Acidic residues" evidence="6">
    <location>
        <begin position="328"/>
        <end position="339"/>
    </location>
</feature>
<gene>
    <name evidence="9" type="primary">rprd2a</name>
</gene>
<protein>
    <recommendedName>
        <fullName evidence="5">Regulation of nuclear pre-mRNA domain-containing protein 2</fullName>
    </recommendedName>
</protein>
<dbReference type="GO" id="GO:0031124">
    <property type="term" value="P:mRNA 3'-end processing"/>
    <property type="evidence" value="ECO:0007669"/>
    <property type="project" value="TreeGrafter"/>
</dbReference>
<sequence length="1092" mass="118100">MAAGSEAVSGHGRGSSATLESSLDRRFQGVTNTMESIQGLSTWCIENKKYHNLIVRHWMKWLRKSDASHRLNLLYLANDVIQNCKRRNAIVYRTTFADALPEAVQLVSKVKDSKVRKSVERILSIWEERSVYAETFISQLRDGLVMEAPPAPVNPTAALKSKIVAEFVPSGFIERLSKYRKSMDEIELREKQLAAMRVDVCNMEALKKLKDKAGGKKFLKDFEDGSSRLQEFVVFMEGQVKRGNPLMEALENADIFYEMQYKEVKIIAKAYQTFANRVQHLKRKLDTLKGSLPNQGDSPIPSPSLDAPSPTGSESPFRGLGPVVSPDPDLDGLAMEDGEVGITLNDAPSPLSSAGGSPGHSLRVGDTDNRDVEDMELSDADESEGPAIIVEAEVGQPVLGALSNAAPVPAVTQSPLTNEVTPAKQTPPPVVTHNPAAASVPINLAGVDLGKISSILSTITNAMKNSGGNSASRPSHGTSTTHSAPTSALTTPTLPTTSVTNPLASVLSKVDINPSTLLSALSKTQAQGTGLQGLSSFLNNQAGKTSLTSPDLDKVNSPNSVSTHIHPSTRTNQISTVPSMGMNELTQMTQTREVQREPQTDAEPGFSSLESKIDSFLLDNPALKGYNMGFPSVLTGSLGNSNSPALGMESFGGTPVRDESGATPTQDEILDTSKPESYPHKERLSLQIGLASAALSSQAASSVHPMSTSSNDKNLWEQPTNREPSFSPRLQNGGDYHQKPLTGGRLPSSLAMVEDNAYHQFSEPLKAAENVGAIGHGPRMGEAGVTPVRAEGRWYEETYGNNQEKSVLGGAYDDDPPLRSFLTAPLPPIPKLPPPPQGFMSGPHSGPATRARGPTEPPDRHSELSNIDNDSRARANPLCYEDGLSHPSAADERFQSTMANLGPRHRAPGPHHAGVSNDQPRTSFHHSNIAHHSPGPPPPPPPPSHGYHSTQSPPQSLPENQYFDPVSDYPPRSPSPPSYLQGQPPSEHLPPHHANPRPLRPHHLEHRAPFQPEHRTHPYPEHGPPPASRPYPGRYPTQRPHAPRRPPPASNQYPGEPPFHGPKRPGQPFGPPPRGRGDPFYPPKRPFLPPRY</sequence>
<dbReference type="InterPro" id="IPR006569">
    <property type="entry name" value="CID_dom"/>
</dbReference>
<reference evidence="9" key="1">
    <citation type="submission" date="2025-08" db="UniProtKB">
        <authorList>
            <consortium name="RefSeq"/>
        </authorList>
    </citation>
    <scope>IDENTIFICATION</scope>
</reference>
<feature type="region of interest" description="Disordered" evidence="6">
    <location>
        <begin position="701"/>
        <end position="743"/>
    </location>
</feature>
<dbReference type="SUPFAM" id="SSF48464">
    <property type="entry name" value="ENTH/VHS domain"/>
    <property type="match status" value="1"/>
</dbReference>
<feature type="compositionally biased region" description="Low complexity" evidence="6">
    <location>
        <begin position="474"/>
        <end position="498"/>
    </location>
</feature>
<feature type="compositionally biased region" description="Pro residues" evidence="6">
    <location>
        <begin position="934"/>
        <end position="944"/>
    </location>
</feature>
<evidence type="ECO:0000259" key="7">
    <source>
        <dbReference type="SMART" id="SM00582"/>
    </source>
</evidence>
<feature type="region of interest" description="Disordered" evidence="6">
    <location>
        <begin position="465"/>
        <end position="498"/>
    </location>
</feature>
<feature type="compositionally biased region" description="Polar residues" evidence="6">
    <location>
        <begin position="916"/>
        <end position="926"/>
    </location>
</feature>
<accession>A0A6J2WKL8</accession>
<dbReference type="Proteomes" id="UP000504632">
    <property type="component" value="Chromosome 12"/>
</dbReference>
<feature type="region of interest" description="Disordered" evidence="6">
    <location>
        <begin position="1"/>
        <end position="20"/>
    </location>
</feature>
<feature type="compositionally biased region" description="Low complexity" evidence="6">
    <location>
        <begin position="347"/>
        <end position="362"/>
    </location>
</feature>
<feature type="compositionally biased region" description="Pro residues" evidence="6">
    <location>
        <begin position="825"/>
        <end position="837"/>
    </location>
</feature>
<keyword evidence="1" id="KW-0488">Methylation</keyword>
<dbReference type="PANTHER" id="PTHR12460">
    <property type="entry name" value="CYCLIN-DEPENDENT KINASE INHIBITOR-RELATED PROTEIN"/>
    <property type="match status" value="1"/>
</dbReference>
<dbReference type="InParanoid" id="A0A6J2WKL8"/>
<dbReference type="CTD" id="334701"/>
<dbReference type="InterPro" id="IPR008942">
    <property type="entry name" value="ENTH_VHS"/>
</dbReference>
<feature type="compositionally biased region" description="Polar residues" evidence="6">
    <location>
        <begin position="947"/>
        <end position="959"/>
    </location>
</feature>
<keyword evidence="2" id="KW-0597">Phosphoprotein</keyword>
<evidence type="ECO:0000313" key="9">
    <source>
        <dbReference type="RefSeq" id="XP_030644848.1"/>
    </source>
</evidence>
<evidence type="ECO:0000256" key="2">
    <source>
        <dbReference type="ARBA" id="ARBA00022553"/>
    </source>
</evidence>
<dbReference type="PANTHER" id="PTHR12460:SF40">
    <property type="entry name" value="REGULATION OF NUCLEAR PRE-MRNA DOMAIN-CONTAINING PROTEIN 2"/>
    <property type="match status" value="1"/>
</dbReference>
<name>A0A6J2WKL8_CHACN</name>
<evidence type="ECO:0000256" key="1">
    <source>
        <dbReference type="ARBA" id="ARBA00022481"/>
    </source>
</evidence>
<evidence type="ECO:0000256" key="5">
    <source>
        <dbReference type="ARBA" id="ARBA00067342"/>
    </source>
</evidence>
<dbReference type="GeneID" id="115825179"/>
<keyword evidence="8" id="KW-1185">Reference proteome</keyword>
<dbReference type="OrthoDB" id="10069473at2759"/>
<dbReference type="FunFam" id="1.25.40.90:FF:000020">
    <property type="entry name" value="regulation of nuclear pre-mRNA domain-containing protein 2 isoform X1"/>
    <property type="match status" value="1"/>
</dbReference>
<evidence type="ECO:0000313" key="8">
    <source>
        <dbReference type="Proteomes" id="UP000504632"/>
    </source>
</evidence>
<evidence type="ECO:0000256" key="3">
    <source>
        <dbReference type="ARBA" id="ARBA00022990"/>
    </source>
</evidence>
<dbReference type="GO" id="GO:0000993">
    <property type="term" value="F:RNA polymerase II complex binding"/>
    <property type="evidence" value="ECO:0007669"/>
    <property type="project" value="TreeGrafter"/>
</dbReference>
<dbReference type="SMART" id="SM00582">
    <property type="entry name" value="RPR"/>
    <property type="match status" value="1"/>
</dbReference>
<feature type="compositionally biased region" description="Polar residues" evidence="6">
    <location>
        <begin position="556"/>
        <end position="578"/>
    </location>
</feature>
<feature type="region of interest" description="Disordered" evidence="6">
    <location>
        <begin position="805"/>
        <end position="1092"/>
    </location>
</feature>
<dbReference type="Pfam" id="PF04818">
    <property type="entry name" value="CID"/>
    <property type="match status" value="1"/>
</dbReference>
<dbReference type="AlphaFoldDB" id="A0A6J2WKL8"/>
<dbReference type="Gene3D" id="1.25.40.90">
    <property type="match status" value="1"/>
</dbReference>
<feature type="compositionally biased region" description="Basic and acidic residues" evidence="6">
    <location>
        <begin position="1006"/>
        <end position="1020"/>
    </location>
</feature>
<feature type="region of interest" description="Disordered" evidence="6">
    <location>
        <begin position="645"/>
        <end position="679"/>
    </location>
</feature>
<keyword evidence="3" id="KW-0007">Acetylation</keyword>
<comment type="subunit">
    <text evidence="4">Associates with the RNA polymerase II complex.</text>
</comment>
<feature type="region of interest" description="Disordered" evidence="6">
    <location>
        <begin position="288"/>
        <end position="369"/>
    </location>
</feature>
<dbReference type="Gene3D" id="6.10.250.2560">
    <property type="match status" value="1"/>
</dbReference>
<feature type="region of interest" description="Disordered" evidence="6">
    <location>
        <begin position="545"/>
        <end position="578"/>
    </location>
</feature>
<feature type="domain" description="CID" evidence="7">
    <location>
        <begin position="22"/>
        <end position="145"/>
    </location>
</feature>
<proteinExistence type="predicted"/>
<evidence type="ECO:0000256" key="4">
    <source>
        <dbReference type="ARBA" id="ARBA00062892"/>
    </source>
</evidence>
<dbReference type="RefSeq" id="XP_030644848.1">
    <property type="nucleotide sequence ID" value="XM_030788988.1"/>
</dbReference>
<organism evidence="8 9">
    <name type="scientific">Chanos chanos</name>
    <name type="common">Milkfish</name>
    <name type="synonym">Mugil chanos</name>
    <dbReference type="NCBI Taxonomy" id="29144"/>
    <lineage>
        <taxon>Eukaryota</taxon>
        <taxon>Metazoa</taxon>
        <taxon>Chordata</taxon>
        <taxon>Craniata</taxon>
        <taxon>Vertebrata</taxon>
        <taxon>Euteleostomi</taxon>
        <taxon>Actinopterygii</taxon>
        <taxon>Neopterygii</taxon>
        <taxon>Teleostei</taxon>
        <taxon>Ostariophysi</taxon>
        <taxon>Gonorynchiformes</taxon>
        <taxon>Chanidae</taxon>
        <taxon>Chanos</taxon>
    </lineage>
</organism>
<feature type="compositionally biased region" description="Pro residues" evidence="6">
    <location>
        <begin position="1045"/>
        <end position="1060"/>
    </location>
</feature>
<evidence type="ECO:0000256" key="6">
    <source>
        <dbReference type="SAM" id="MobiDB-lite"/>
    </source>
</evidence>
<feature type="compositionally biased region" description="Basic and acidic residues" evidence="6">
    <location>
        <begin position="857"/>
        <end position="873"/>
    </location>
</feature>
<feature type="compositionally biased region" description="Pro residues" evidence="6">
    <location>
        <begin position="1068"/>
        <end position="1092"/>
    </location>
</feature>